<keyword evidence="8" id="KW-1133">Transmembrane helix</keyword>
<dbReference type="GO" id="GO:0016705">
    <property type="term" value="F:oxidoreductase activity, acting on paired donors, with incorporation or reduction of molecular oxygen"/>
    <property type="evidence" value="ECO:0007669"/>
    <property type="project" value="InterPro"/>
</dbReference>
<dbReference type="PRINTS" id="PR00463">
    <property type="entry name" value="EP450I"/>
</dbReference>
<comment type="subcellular location">
    <subcellularLocation>
        <location evidence="2">Membrane</location>
        <topology evidence="2">Single-pass membrane protein</topology>
    </subcellularLocation>
</comment>
<dbReference type="STRING" id="92696.A0A4R0RUC6"/>
<keyword evidence="11 14" id="KW-0503">Monooxygenase</keyword>
<comment type="caution">
    <text evidence="15">The sequence shown here is derived from an EMBL/GenBank/DDBJ whole genome shotgun (WGS) entry which is preliminary data.</text>
</comment>
<keyword evidence="10 13" id="KW-0408">Iron</keyword>
<keyword evidence="6" id="KW-0812">Transmembrane</keyword>
<evidence type="ECO:0000256" key="8">
    <source>
        <dbReference type="ARBA" id="ARBA00022989"/>
    </source>
</evidence>
<evidence type="ECO:0000256" key="3">
    <source>
        <dbReference type="ARBA" id="ARBA00005179"/>
    </source>
</evidence>
<evidence type="ECO:0000256" key="1">
    <source>
        <dbReference type="ARBA" id="ARBA00001971"/>
    </source>
</evidence>
<dbReference type="PANTHER" id="PTHR46300">
    <property type="entry name" value="P450, PUTATIVE (EUROFUNG)-RELATED-RELATED"/>
    <property type="match status" value="1"/>
</dbReference>
<dbReference type="GO" id="GO:0004497">
    <property type="term" value="F:monooxygenase activity"/>
    <property type="evidence" value="ECO:0007669"/>
    <property type="project" value="UniProtKB-KW"/>
</dbReference>
<evidence type="ECO:0000256" key="13">
    <source>
        <dbReference type="PIRSR" id="PIRSR602401-1"/>
    </source>
</evidence>
<keyword evidence="5 13" id="KW-0349">Heme</keyword>
<dbReference type="InterPro" id="IPR002401">
    <property type="entry name" value="Cyt_P450_E_grp-I"/>
</dbReference>
<gene>
    <name evidence="15" type="ORF">EIP91_001593</name>
</gene>
<evidence type="ECO:0000313" key="16">
    <source>
        <dbReference type="Proteomes" id="UP000292702"/>
    </source>
</evidence>
<dbReference type="InterPro" id="IPR017972">
    <property type="entry name" value="Cyt_P450_CS"/>
</dbReference>
<evidence type="ECO:0000256" key="10">
    <source>
        <dbReference type="ARBA" id="ARBA00023004"/>
    </source>
</evidence>
<name>A0A4R0RUC6_9APHY</name>
<evidence type="ECO:0000256" key="2">
    <source>
        <dbReference type="ARBA" id="ARBA00004167"/>
    </source>
</evidence>
<dbReference type="SUPFAM" id="SSF48264">
    <property type="entry name" value="Cytochrome P450"/>
    <property type="match status" value="1"/>
</dbReference>
<evidence type="ECO:0000313" key="15">
    <source>
        <dbReference type="EMBL" id="TCD66264.1"/>
    </source>
</evidence>
<accession>A0A4R0RUC6</accession>
<dbReference type="InterPro" id="IPR036396">
    <property type="entry name" value="Cyt_P450_sf"/>
</dbReference>
<dbReference type="PANTHER" id="PTHR46300:SF7">
    <property type="entry name" value="P450, PUTATIVE (EUROFUNG)-RELATED"/>
    <property type="match status" value="1"/>
</dbReference>
<evidence type="ECO:0000256" key="6">
    <source>
        <dbReference type="ARBA" id="ARBA00022692"/>
    </source>
</evidence>
<evidence type="ECO:0000256" key="5">
    <source>
        <dbReference type="ARBA" id="ARBA00022617"/>
    </source>
</evidence>
<dbReference type="InterPro" id="IPR050364">
    <property type="entry name" value="Cytochrome_P450_fung"/>
</dbReference>
<proteinExistence type="inferred from homology"/>
<reference evidence="15 16" key="1">
    <citation type="submission" date="2018-11" db="EMBL/GenBank/DDBJ databases">
        <title>Genome assembly of Steccherinum ochraceum LE-BIN_3174, the white-rot fungus of the Steccherinaceae family (The Residual Polyporoid clade, Polyporales, Basidiomycota).</title>
        <authorList>
            <person name="Fedorova T.V."/>
            <person name="Glazunova O.A."/>
            <person name="Landesman E.O."/>
            <person name="Moiseenko K.V."/>
            <person name="Psurtseva N.V."/>
            <person name="Savinova O.S."/>
            <person name="Shakhova N.V."/>
            <person name="Tyazhelova T.V."/>
            <person name="Vasina D.V."/>
        </authorList>
    </citation>
    <scope>NUCLEOTIDE SEQUENCE [LARGE SCALE GENOMIC DNA]</scope>
    <source>
        <strain evidence="15 16">LE-BIN_3174</strain>
    </source>
</reference>
<dbReference type="Gene3D" id="1.10.630.10">
    <property type="entry name" value="Cytochrome P450"/>
    <property type="match status" value="1"/>
</dbReference>
<dbReference type="Pfam" id="PF00067">
    <property type="entry name" value="p450"/>
    <property type="match status" value="1"/>
</dbReference>
<comment type="similarity">
    <text evidence="4 14">Belongs to the cytochrome P450 family.</text>
</comment>
<evidence type="ECO:0000256" key="9">
    <source>
        <dbReference type="ARBA" id="ARBA00023002"/>
    </source>
</evidence>
<dbReference type="PROSITE" id="PS00086">
    <property type="entry name" value="CYTOCHROME_P450"/>
    <property type="match status" value="1"/>
</dbReference>
<feature type="binding site" description="axial binding residue" evidence="13">
    <location>
        <position position="375"/>
    </location>
    <ligand>
        <name>heme</name>
        <dbReference type="ChEBI" id="CHEBI:30413"/>
    </ligand>
    <ligandPart>
        <name>Fe</name>
        <dbReference type="ChEBI" id="CHEBI:18248"/>
    </ligandPart>
</feature>
<dbReference type="EMBL" id="RWJN01000142">
    <property type="protein sequence ID" value="TCD66264.1"/>
    <property type="molecule type" value="Genomic_DNA"/>
</dbReference>
<protein>
    <recommendedName>
        <fullName evidence="17">Cytochrome P450</fullName>
    </recommendedName>
</protein>
<dbReference type="OrthoDB" id="1055148at2759"/>
<comment type="cofactor">
    <cofactor evidence="1 13">
        <name>heme</name>
        <dbReference type="ChEBI" id="CHEBI:30413"/>
    </cofactor>
</comment>
<evidence type="ECO:0000256" key="14">
    <source>
        <dbReference type="RuleBase" id="RU000461"/>
    </source>
</evidence>
<keyword evidence="7 13" id="KW-0479">Metal-binding</keyword>
<dbReference type="PRINTS" id="PR00385">
    <property type="entry name" value="P450"/>
</dbReference>
<keyword evidence="9 14" id="KW-0560">Oxidoreductase</keyword>
<keyword evidence="12" id="KW-0472">Membrane</keyword>
<evidence type="ECO:0000256" key="11">
    <source>
        <dbReference type="ARBA" id="ARBA00023033"/>
    </source>
</evidence>
<dbReference type="Proteomes" id="UP000292702">
    <property type="component" value="Unassembled WGS sequence"/>
</dbReference>
<evidence type="ECO:0000256" key="4">
    <source>
        <dbReference type="ARBA" id="ARBA00010617"/>
    </source>
</evidence>
<dbReference type="CDD" id="cd11065">
    <property type="entry name" value="CYP64-like"/>
    <property type="match status" value="1"/>
</dbReference>
<dbReference type="GO" id="GO:0005506">
    <property type="term" value="F:iron ion binding"/>
    <property type="evidence" value="ECO:0007669"/>
    <property type="project" value="InterPro"/>
</dbReference>
<keyword evidence="16" id="KW-1185">Reference proteome</keyword>
<evidence type="ECO:0000256" key="7">
    <source>
        <dbReference type="ARBA" id="ARBA00022723"/>
    </source>
</evidence>
<comment type="pathway">
    <text evidence="3">Secondary metabolite biosynthesis.</text>
</comment>
<evidence type="ECO:0008006" key="17">
    <source>
        <dbReference type="Google" id="ProtNLM"/>
    </source>
</evidence>
<organism evidence="15 16">
    <name type="scientific">Steccherinum ochraceum</name>
    <dbReference type="NCBI Taxonomy" id="92696"/>
    <lineage>
        <taxon>Eukaryota</taxon>
        <taxon>Fungi</taxon>
        <taxon>Dikarya</taxon>
        <taxon>Basidiomycota</taxon>
        <taxon>Agaricomycotina</taxon>
        <taxon>Agaricomycetes</taxon>
        <taxon>Polyporales</taxon>
        <taxon>Steccherinaceae</taxon>
        <taxon>Steccherinum</taxon>
    </lineage>
</organism>
<sequence length="451" mass="50522">MRVPTQPFILLGSVEAATELLDRKSGIYSDRIEPIMMQLMRMTYNVASMPYAPKWRAHRRMFDQQFRLSEVHNFKAIQLKQARRFLSWVLSSPACTQMHTRRFVTAIIFLITYGRKITDMDDEHVVLVEAVARGTSAAVLPGAFFVEFMPWLKFLPKWIPGQAFRKHADHYAPLINEMRDRPFADVQAALDAGNAPTSWARTLIERARATDGGSSEGLKSLDLEKNVTAFAYAAAADTTASTIQSFLLAMALFPDAQRRAQVELDEVVGPTRLPDFDDIEQLSFIRAIMMETLRWIPVTPIGIPHAVTADDEYKGQYIPKGSMIIPNVWTMMRNADDYPDPDAFQPGRFLDKDGNINTAVQDPTTIAFGFGRRICPGRHFAINSLLIFMASTLHVFDVTPGLDADGKPVELTDEVLGEVVAMPRHVPCGFSPRFPGAERLVREAAGESDDL</sequence>
<evidence type="ECO:0000256" key="12">
    <source>
        <dbReference type="ARBA" id="ARBA00023136"/>
    </source>
</evidence>
<dbReference type="AlphaFoldDB" id="A0A4R0RUC6"/>
<dbReference type="GO" id="GO:0016020">
    <property type="term" value="C:membrane"/>
    <property type="evidence" value="ECO:0007669"/>
    <property type="project" value="UniProtKB-SubCell"/>
</dbReference>
<dbReference type="InterPro" id="IPR001128">
    <property type="entry name" value="Cyt_P450"/>
</dbReference>
<dbReference type="GO" id="GO:0020037">
    <property type="term" value="F:heme binding"/>
    <property type="evidence" value="ECO:0007669"/>
    <property type="project" value="InterPro"/>
</dbReference>